<dbReference type="SMART" id="SM00054">
    <property type="entry name" value="EFh"/>
    <property type="match status" value="4"/>
</dbReference>
<feature type="domain" description="EF-hand" evidence="2">
    <location>
        <begin position="47"/>
        <end position="82"/>
    </location>
</feature>
<organism evidence="3 4">
    <name type="scientific">Porites evermanni</name>
    <dbReference type="NCBI Taxonomy" id="104178"/>
    <lineage>
        <taxon>Eukaryota</taxon>
        <taxon>Metazoa</taxon>
        <taxon>Cnidaria</taxon>
        <taxon>Anthozoa</taxon>
        <taxon>Hexacorallia</taxon>
        <taxon>Scleractinia</taxon>
        <taxon>Fungiina</taxon>
        <taxon>Poritidae</taxon>
        <taxon>Porites</taxon>
    </lineage>
</organism>
<dbReference type="InterPro" id="IPR018247">
    <property type="entry name" value="EF_Hand_1_Ca_BS"/>
</dbReference>
<gene>
    <name evidence="3" type="ORF">PEVE_00039463</name>
</gene>
<protein>
    <recommendedName>
        <fullName evidence="2">EF-hand domain-containing protein</fullName>
    </recommendedName>
</protein>
<dbReference type="InterPro" id="IPR002048">
    <property type="entry name" value="EF_hand_dom"/>
</dbReference>
<evidence type="ECO:0000256" key="1">
    <source>
        <dbReference type="ARBA" id="ARBA00022837"/>
    </source>
</evidence>
<keyword evidence="4" id="KW-1185">Reference proteome</keyword>
<reference evidence="3 4" key="1">
    <citation type="submission" date="2022-05" db="EMBL/GenBank/DDBJ databases">
        <authorList>
            <consortium name="Genoscope - CEA"/>
            <person name="William W."/>
        </authorList>
    </citation>
    <scope>NUCLEOTIDE SEQUENCE [LARGE SCALE GENOMIC DNA]</scope>
</reference>
<dbReference type="EMBL" id="CALNXI010000697">
    <property type="protein sequence ID" value="CAH3034968.1"/>
    <property type="molecule type" value="Genomic_DNA"/>
</dbReference>
<name>A0ABN8MVF2_9CNID</name>
<feature type="domain" description="EF-hand" evidence="2">
    <location>
        <begin position="130"/>
        <end position="161"/>
    </location>
</feature>
<keyword evidence="1" id="KW-0106">Calcium</keyword>
<comment type="caution">
    <text evidence="3">The sequence shown here is derived from an EMBL/GenBank/DDBJ whole genome shotgun (WGS) entry which is preliminary data.</text>
</comment>
<evidence type="ECO:0000313" key="3">
    <source>
        <dbReference type="EMBL" id="CAH3034968.1"/>
    </source>
</evidence>
<sequence length="295" mass="34262">MQAGFSYFDKKAPTAAIRSLFDKYDANSNGKLEEQEMQFLLEGDLGFNQEQSGAYFLLLDKNEDHNISFEEFQDWLRSGERFEILNDKAKYHSLSEALNYFKSFDSDNSDTLDRAQFEKMMKFFGYETIDMEKAFAEMDKDENGAVSFWEFMVWLKWYVSFFCVGLKACSSKTKPLVLFPKISPSTHKSFKYKIPNSKHTKKSSNATITPNLYKTEWVNNNVIFTFYTKGQSNSVMEVDITSEAILQPRLPFYREGSLLPCLFLEILIKTSSQRQEMTKQARRGEHGISLLPQLE</sequence>
<dbReference type="SUPFAM" id="SSF47473">
    <property type="entry name" value="EF-hand"/>
    <property type="match status" value="1"/>
</dbReference>
<accession>A0ABN8MVF2</accession>
<evidence type="ECO:0000259" key="2">
    <source>
        <dbReference type="PROSITE" id="PS50222"/>
    </source>
</evidence>
<dbReference type="PROSITE" id="PS50222">
    <property type="entry name" value="EF_HAND_2"/>
    <property type="match status" value="3"/>
</dbReference>
<feature type="domain" description="EF-hand" evidence="2">
    <location>
        <begin position="92"/>
        <end position="127"/>
    </location>
</feature>
<evidence type="ECO:0000313" key="4">
    <source>
        <dbReference type="Proteomes" id="UP001159427"/>
    </source>
</evidence>
<dbReference type="InterPro" id="IPR011992">
    <property type="entry name" value="EF-hand-dom_pair"/>
</dbReference>
<dbReference type="Proteomes" id="UP001159427">
    <property type="component" value="Unassembled WGS sequence"/>
</dbReference>
<proteinExistence type="predicted"/>
<dbReference type="Pfam" id="PF13499">
    <property type="entry name" value="EF-hand_7"/>
    <property type="match status" value="2"/>
</dbReference>
<dbReference type="Gene3D" id="1.10.238.10">
    <property type="entry name" value="EF-hand"/>
    <property type="match status" value="2"/>
</dbReference>
<dbReference type="PROSITE" id="PS00018">
    <property type="entry name" value="EF_HAND_1"/>
    <property type="match status" value="2"/>
</dbReference>